<gene>
    <name evidence="10" type="ORF">FSB_LOCUS29926</name>
</gene>
<dbReference type="GO" id="GO:0003964">
    <property type="term" value="F:RNA-directed DNA polymerase activity"/>
    <property type="evidence" value="ECO:0007669"/>
    <property type="project" value="UniProtKB-KW"/>
</dbReference>
<name>A0A2N9GRZ6_FAGSY</name>
<dbReference type="Gene3D" id="3.30.70.270">
    <property type="match status" value="2"/>
</dbReference>
<dbReference type="InterPro" id="IPR041373">
    <property type="entry name" value="RT_RNaseH"/>
</dbReference>
<evidence type="ECO:0000259" key="9">
    <source>
        <dbReference type="PROSITE" id="PS50994"/>
    </source>
</evidence>
<dbReference type="EC" id="2.7.7.49" evidence="1"/>
<dbReference type="FunFam" id="3.30.70.270:FF:000020">
    <property type="entry name" value="Transposon Tf2-6 polyprotein-like Protein"/>
    <property type="match status" value="1"/>
</dbReference>
<evidence type="ECO:0000256" key="2">
    <source>
        <dbReference type="ARBA" id="ARBA00022679"/>
    </source>
</evidence>
<dbReference type="InterPro" id="IPR000477">
    <property type="entry name" value="RT_dom"/>
</dbReference>
<dbReference type="SUPFAM" id="SSF50630">
    <property type="entry name" value="Acid proteases"/>
    <property type="match status" value="1"/>
</dbReference>
<keyword evidence="2" id="KW-0808">Transferase</keyword>
<dbReference type="SUPFAM" id="SSF56672">
    <property type="entry name" value="DNA/RNA polymerases"/>
    <property type="match status" value="1"/>
</dbReference>
<dbReference type="InterPro" id="IPR043502">
    <property type="entry name" value="DNA/RNA_pol_sf"/>
</dbReference>
<dbReference type="PROSITE" id="PS50994">
    <property type="entry name" value="INTEGRASE"/>
    <property type="match status" value="1"/>
</dbReference>
<dbReference type="SUPFAM" id="SSF53098">
    <property type="entry name" value="Ribonuclease H-like"/>
    <property type="match status" value="1"/>
</dbReference>
<dbReference type="FunFam" id="3.10.20.370:FF:000001">
    <property type="entry name" value="Retrovirus-related Pol polyprotein from transposon 17.6-like protein"/>
    <property type="match status" value="1"/>
</dbReference>
<feature type="domain" description="Integrase catalytic" evidence="9">
    <location>
        <begin position="1476"/>
        <end position="1640"/>
    </location>
</feature>
<feature type="region of interest" description="Disordered" evidence="8">
    <location>
        <begin position="248"/>
        <end position="272"/>
    </location>
</feature>
<dbReference type="InterPro" id="IPR043128">
    <property type="entry name" value="Rev_trsase/Diguanyl_cyclase"/>
</dbReference>
<dbReference type="InterPro" id="IPR041588">
    <property type="entry name" value="Integrase_H2C2"/>
</dbReference>
<evidence type="ECO:0000313" key="10">
    <source>
        <dbReference type="EMBL" id="SPD02044.1"/>
    </source>
</evidence>
<dbReference type="GO" id="GO:0004519">
    <property type="term" value="F:endonuclease activity"/>
    <property type="evidence" value="ECO:0007669"/>
    <property type="project" value="UniProtKB-KW"/>
</dbReference>
<dbReference type="InterPro" id="IPR012337">
    <property type="entry name" value="RNaseH-like_sf"/>
</dbReference>
<dbReference type="Pfam" id="PF00078">
    <property type="entry name" value="RVT_1"/>
    <property type="match status" value="1"/>
</dbReference>
<dbReference type="InterPro" id="IPR021109">
    <property type="entry name" value="Peptidase_aspartic_dom_sf"/>
</dbReference>
<accession>A0A2N9GRZ6</accession>
<dbReference type="Pfam" id="PF17921">
    <property type="entry name" value="Integrase_H2C2"/>
    <property type="match status" value="1"/>
</dbReference>
<keyword evidence="3" id="KW-0548">Nucleotidyltransferase</keyword>
<sequence>MSVWVRNSKGRLETFETLFGSLFDTPTSSPTSSIMAEERVIPPEAPRMTMYQLLHPTQSSIPSCIMFPPNAPHVEIKQGLMAILPDFRGLENENPYVHVRAFEEVIGSFYAQNVIETAKLRFFPFSLKDKAKGWLYTVKPRSIGSWGEMTQEFYKKFFPPHKVQQVKRKISSFVQGHDETLFMAWERFKDTYNFCPTHGYDTWRLVSYFYEGLQPRDRQFVQIACGGEFLQKEPEDAMDYLDEIAENSNTWNGPSPLDSTDRNRSGATTSGGSIFKLREEDNLSAKISFLTKEIEALKLKGSRGVNAVYREEPMEACRICQELDHTTSDCKSLPQFLNVPEEQVCAFNQYRPNNASYSNNYNPNMRNHPYLSYKSDNVLNPPPPRNNFVPSSSSSRPPLEDVLGTFMQKQSEQNQRFETMFTRMDEEVRETKNHLAKLTNALSATEKGKLPSQTQPNPNNQSVKIVSKDNHEECKTVTILRSGKAIGEEDESGTPKVKEAEPCLIPTPFPQALRLPKNLDVTTEILEHLHQVKVNLPLLHIIKQMPAYAKVIKDLCTVKRKHHLKKTAFFTEQVSAIIQHKVPPKYKDPGCPTISCTIGEYLVERALLDLGASINLLPFTVYQQMGLGDLKPTSMTLQLADRSVRTPKGMVEDVLIKIENFYYPVDFIILDTEPTLHPDNGIPIILGRPFLATANALINCRNGRMKITFGSMTAELNIFNVMRQQLEDDECHYVNLVDTVVQEEFNRNCFSDPLETLLTNSVNSYDIEHDAKLTEICSLLDSSQVLEEEQVMAVNEPWRPRFEELPETEKKPMPSSEEIPQLELKPLPNGFKYAYLGPGETFPVVISAALNEEQEGKLLCVLRDHKLALGWTIADIKGISPLICTHKIYLEDDCKTSREPQRRLNPTMKDVVKNEVIKLLDAGIIYPISDSKWVSPTQVVPKKSGITVVKNANDELIPTRLVTGWRMCIDYRKLNSATRKDHFPLPFIDQILERVAGHEYYCFLDGYSGYYQIEIALEDQGKTTFTCPFGTFAFRRMPFGLCNAPATFQRCMVSIFSDMVEKFMEVFMDDLSVFGDSFDDCLNNLKLVLARCVEKGLVLNWEKCHFMVTSGIVLGHVVSSKGIEVDKAKVDLILNLPTPKTVRDVRSFLGHAGFYRRFIKDFSAISRPLCNLLLKESTFEWTESCEVAFKKLVQLLTSAPIMQAPDWSLPFEIMCDASDYAVGAVLGQRKDKKPHVIYYASRTLNSAQMNYTTTEKELLAVVFALDKFRSYLMGTSIVVFTDHAALRYLLSKKDAKARLIRWILLLQEFNLQIKDKKGVENVVADHLSRLTFEEVKEEIPIRDSFPDEQLFAVTKLPWYAHIVNYLVKDFIPETWTAQDRRKFFVEVRNFYWDDPYLFKYCPDQILRRCIPDNETFSVIKFCHTEACGGHFSVKKTTAKILQCGFYWPTMFKDTHNFCKRCLECQKLGRVTRRNMMPMSPILEIEVFDCWGIDFMGPFPQSFGNLYILLAVDYVSKWVEAIACKVNDHKVVLKFFREHIFSRFGMPKAVISDNGKHFCNRPFEVLVKKYGVVHRLSTSYHPQTCGQVELANREIKQILEKTVSPNRKDWSLRLTDALWAYRTAYKGPLGMSPYRLVYGKPCHLPVEMEHRAYWAIKAFNFDLKEASELRKFQMSELEELRNEAYISTRHYKERMKLFHDKKIVRKTFEPNQTVLLYDSKLHTFSGKLRTRWDGPYIVKEVFDYGAVVIEDPRDGRILKVNGQRLRPYLGEVVPAEEIMSLELPTYGDAS</sequence>
<dbReference type="CDD" id="cd00303">
    <property type="entry name" value="retropepsin_like"/>
    <property type="match status" value="1"/>
</dbReference>
<reference evidence="10" key="1">
    <citation type="submission" date="2018-02" db="EMBL/GenBank/DDBJ databases">
        <authorList>
            <person name="Cohen D.B."/>
            <person name="Kent A.D."/>
        </authorList>
    </citation>
    <scope>NUCLEOTIDE SEQUENCE</scope>
</reference>
<dbReference type="PANTHER" id="PTHR37984">
    <property type="entry name" value="PROTEIN CBG26694"/>
    <property type="match status" value="1"/>
</dbReference>
<dbReference type="InterPro" id="IPR001584">
    <property type="entry name" value="Integrase_cat-core"/>
</dbReference>
<dbReference type="Gene3D" id="3.10.10.10">
    <property type="entry name" value="HIV Type 1 Reverse Transcriptase, subunit A, domain 1"/>
    <property type="match status" value="1"/>
</dbReference>
<dbReference type="PANTHER" id="PTHR37984:SF5">
    <property type="entry name" value="PROTEIN NYNRIN-LIKE"/>
    <property type="match status" value="1"/>
</dbReference>
<dbReference type="InterPro" id="IPR005162">
    <property type="entry name" value="Retrotrans_gag_dom"/>
</dbReference>
<proteinExistence type="predicted"/>
<dbReference type="InterPro" id="IPR036397">
    <property type="entry name" value="RNaseH_sf"/>
</dbReference>
<organism evidence="10">
    <name type="scientific">Fagus sylvatica</name>
    <name type="common">Beechnut</name>
    <dbReference type="NCBI Taxonomy" id="28930"/>
    <lineage>
        <taxon>Eukaryota</taxon>
        <taxon>Viridiplantae</taxon>
        <taxon>Streptophyta</taxon>
        <taxon>Embryophyta</taxon>
        <taxon>Tracheophyta</taxon>
        <taxon>Spermatophyta</taxon>
        <taxon>Magnoliopsida</taxon>
        <taxon>eudicotyledons</taxon>
        <taxon>Gunneridae</taxon>
        <taxon>Pentapetalae</taxon>
        <taxon>rosids</taxon>
        <taxon>fabids</taxon>
        <taxon>Fagales</taxon>
        <taxon>Fagaceae</taxon>
        <taxon>Fagus</taxon>
    </lineage>
</organism>
<dbReference type="CDD" id="cd09274">
    <property type="entry name" value="RNase_HI_RT_Ty3"/>
    <property type="match status" value="1"/>
</dbReference>
<dbReference type="Pfam" id="PF17917">
    <property type="entry name" value="RT_RNaseH"/>
    <property type="match status" value="1"/>
</dbReference>
<dbReference type="Gene3D" id="1.10.340.70">
    <property type="match status" value="1"/>
</dbReference>
<dbReference type="Pfam" id="PF03732">
    <property type="entry name" value="Retrotrans_gag"/>
    <property type="match status" value="1"/>
</dbReference>
<dbReference type="CDD" id="cd01647">
    <property type="entry name" value="RT_LTR"/>
    <property type="match status" value="1"/>
</dbReference>
<protein>
    <recommendedName>
        <fullName evidence="1">RNA-directed DNA polymerase</fullName>
        <ecNumber evidence="1">2.7.7.49</ecNumber>
    </recommendedName>
</protein>
<evidence type="ECO:0000256" key="3">
    <source>
        <dbReference type="ARBA" id="ARBA00022695"/>
    </source>
</evidence>
<dbReference type="GO" id="GO:0003676">
    <property type="term" value="F:nucleic acid binding"/>
    <property type="evidence" value="ECO:0007669"/>
    <property type="project" value="InterPro"/>
</dbReference>
<dbReference type="Gene3D" id="2.40.70.10">
    <property type="entry name" value="Acid Proteases"/>
    <property type="match status" value="1"/>
</dbReference>
<evidence type="ECO:0000256" key="8">
    <source>
        <dbReference type="SAM" id="MobiDB-lite"/>
    </source>
</evidence>
<keyword evidence="6" id="KW-0378">Hydrolase</keyword>
<dbReference type="InterPro" id="IPR050951">
    <property type="entry name" value="Retrovirus_Pol_polyprotein"/>
</dbReference>
<evidence type="ECO:0000256" key="4">
    <source>
        <dbReference type="ARBA" id="ARBA00022722"/>
    </source>
</evidence>
<evidence type="ECO:0000256" key="5">
    <source>
        <dbReference type="ARBA" id="ARBA00022759"/>
    </source>
</evidence>
<keyword evidence="4" id="KW-0540">Nuclease</keyword>
<evidence type="ECO:0000256" key="6">
    <source>
        <dbReference type="ARBA" id="ARBA00022801"/>
    </source>
</evidence>
<dbReference type="EMBL" id="OIVN01002258">
    <property type="protein sequence ID" value="SPD02044.1"/>
    <property type="molecule type" value="Genomic_DNA"/>
</dbReference>
<keyword evidence="7" id="KW-0695">RNA-directed DNA polymerase</keyword>
<dbReference type="Gene3D" id="3.30.420.10">
    <property type="entry name" value="Ribonuclease H-like superfamily/Ribonuclease H"/>
    <property type="match status" value="1"/>
</dbReference>
<dbReference type="Pfam" id="PF00665">
    <property type="entry name" value="rve"/>
    <property type="match status" value="1"/>
</dbReference>
<evidence type="ECO:0000256" key="1">
    <source>
        <dbReference type="ARBA" id="ARBA00012493"/>
    </source>
</evidence>
<dbReference type="GO" id="GO:0015074">
    <property type="term" value="P:DNA integration"/>
    <property type="evidence" value="ECO:0007669"/>
    <property type="project" value="InterPro"/>
</dbReference>
<keyword evidence="5" id="KW-0255">Endonuclease</keyword>
<evidence type="ECO:0000256" key="7">
    <source>
        <dbReference type="ARBA" id="ARBA00022918"/>
    </source>
</evidence>
<dbReference type="GO" id="GO:0016787">
    <property type="term" value="F:hydrolase activity"/>
    <property type="evidence" value="ECO:0007669"/>
    <property type="project" value="UniProtKB-KW"/>
</dbReference>